<dbReference type="PATRIC" id="fig|42253.5.peg.3752"/>
<accession>A0A0K2GHT8</accession>
<organism evidence="1 2">
    <name type="scientific">Nitrospira moscoviensis</name>
    <dbReference type="NCBI Taxonomy" id="42253"/>
    <lineage>
        <taxon>Bacteria</taxon>
        <taxon>Pseudomonadati</taxon>
        <taxon>Nitrospirota</taxon>
        <taxon>Nitrospiria</taxon>
        <taxon>Nitrospirales</taxon>
        <taxon>Nitrospiraceae</taxon>
        <taxon>Nitrospira</taxon>
    </lineage>
</organism>
<gene>
    <name evidence="1" type="ORF">NITMOv2_3807</name>
</gene>
<evidence type="ECO:0000313" key="1">
    <source>
        <dbReference type="EMBL" id="ALA60197.1"/>
    </source>
</evidence>
<name>A0A0K2GHT8_NITMO</name>
<dbReference type="AlphaFoldDB" id="A0A0K2GHT8"/>
<protein>
    <submittedName>
        <fullName evidence="1">Uncharacterized protein</fullName>
    </submittedName>
</protein>
<dbReference type="EMBL" id="CP011801">
    <property type="protein sequence ID" value="ALA60197.1"/>
    <property type="molecule type" value="Genomic_DNA"/>
</dbReference>
<dbReference type="KEGG" id="nmv:NITMOv2_3807"/>
<dbReference type="RefSeq" id="WP_053381082.1">
    <property type="nucleotide sequence ID" value="NZ_CP011801.1"/>
</dbReference>
<keyword evidence="2" id="KW-1185">Reference proteome</keyword>
<reference evidence="1 2" key="1">
    <citation type="journal article" date="2015" name="Proc. Natl. Acad. Sci. U.S.A.">
        <title>Expanded metabolic versatility of ubiquitous nitrite-oxidizing bacteria from the genus Nitrospira.</title>
        <authorList>
            <person name="Koch H."/>
            <person name="Lucker S."/>
            <person name="Albertsen M."/>
            <person name="Kitzinger K."/>
            <person name="Herbold C."/>
            <person name="Spieck E."/>
            <person name="Nielsen P.H."/>
            <person name="Wagner M."/>
            <person name="Daims H."/>
        </authorList>
    </citation>
    <scope>NUCLEOTIDE SEQUENCE [LARGE SCALE GENOMIC DNA]</scope>
    <source>
        <strain evidence="1 2">NSP M-1</strain>
    </source>
</reference>
<evidence type="ECO:0000313" key="2">
    <source>
        <dbReference type="Proteomes" id="UP000069205"/>
    </source>
</evidence>
<sequence>MSMQAGPIVSGVDVERRNAPVTRVVRRSYNGSEKQERQTIELDLHSFGHPDFVAGDVVSIRNGLVIPLDPGAIIPFAGIILGVVQNGAGAYCADLIVRGALDDVTVEGGYHVGSRVYARREGERVVFTTSSKDAALVGELLYRREGGRCIVGFRRADDTRSFRCL</sequence>
<dbReference type="Proteomes" id="UP000069205">
    <property type="component" value="Chromosome"/>
</dbReference>
<proteinExistence type="predicted"/>
<dbReference type="STRING" id="42253.NITMOv2_3807"/>